<dbReference type="SUPFAM" id="SSF53474">
    <property type="entry name" value="alpha/beta-Hydrolases"/>
    <property type="match status" value="1"/>
</dbReference>
<evidence type="ECO:0000313" key="6">
    <source>
        <dbReference type="EMBL" id="KAJ7228482.1"/>
    </source>
</evidence>
<feature type="non-terminal residue" evidence="6">
    <location>
        <position position="1"/>
    </location>
</feature>
<name>A0AAD7E586_9AGAR</name>
<feature type="compositionally biased region" description="Low complexity" evidence="4">
    <location>
        <begin position="565"/>
        <end position="580"/>
    </location>
</feature>
<feature type="active site" evidence="3">
    <location>
        <position position="253"/>
    </location>
</feature>
<organism evidence="6 7">
    <name type="scientific">Mycena pura</name>
    <dbReference type="NCBI Taxonomy" id="153505"/>
    <lineage>
        <taxon>Eukaryota</taxon>
        <taxon>Fungi</taxon>
        <taxon>Dikarya</taxon>
        <taxon>Basidiomycota</taxon>
        <taxon>Agaricomycotina</taxon>
        <taxon>Agaricomycetes</taxon>
        <taxon>Agaricomycetidae</taxon>
        <taxon>Agaricales</taxon>
        <taxon>Marasmiineae</taxon>
        <taxon>Mycenaceae</taxon>
        <taxon>Mycena</taxon>
    </lineage>
</organism>
<feature type="region of interest" description="Disordered" evidence="4">
    <location>
        <begin position="318"/>
        <end position="382"/>
    </location>
</feature>
<keyword evidence="7" id="KW-1185">Reference proteome</keyword>
<keyword evidence="2" id="KW-0378">Hydrolase</keyword>
<evidence type="ECO:0000259" key="5">
    <source>
        <dbReference type="Pfam" id="PF07859"/>
    </source>
</evidence>
<dbReference type="InterPro" id="IPR013094">
    <property type="entry name" value="AB_hydrolase_3"/>
</dbReference>
<comment type="similarity">
    <text evidence="1">Belongs to the 'GDXG' lipolytic enzyme family.</text>
</comment>
<dbReference type="InterPro" id="IPR050300">
    <property type="entry name" value="GDXG_lipolytic_enzyme"/>
</dbReference>
<dbReference type="Pfam" id="PF07859">
    <property type="entry name" value="Abhydrolase_3"/>
    <property type="match status" value="1"/>
</dbReference>
<dbReference type="InterPro" id="IPR033140">
    <property type="entry name" value="Lipase_GDXG_put_SER_AS"/>
</dbReference>
<sequence>MPVSTLSAAFYITPVVLRTFARHGKRLAARGSREEEALDDILFDERLHLCRAFHIVKAFIKLATLNTVESLQKFTNTHVPAPFWAAVAAVCISFHSCNDAADILIEWFGSNELKSVVGGERWWQVRGLDGVDGEWITQKEFLSDEGLHALDGRKLSDDERIIQRMESLDRVLLYVHGGGYFWGSINTHRYQLIRYARTFQGRVFAVNYRKAPQYPWPCPLQDVLAAYLYLIRPPPNAVHKAIPASKIVLAGDSAGGGLCVSVLSILRDMGLPLPAGAVLISPWVDLTHSLPSIMQNVESDIIPEHGFLAKPSTLWPVDPLPPGDGRIASAKNDVPPEPGHADQLRPSKARVQGKVEDQGRETSTFSSETDSSGAKNPEEVNPNEYDIDHFEPRPPKVQMTDPDAVPLELHAQIQLYATNEQLTHPLVSPILQGSLGNLPPLYILAGNGEVLRDEIVYIAHRAAYPEKYPARKGALRDAHRQQENAKLYTTSTKVHLQVFDDMCHVLTVFTFTESAKHAYRSIGAFIKHVTDGEQLACNPFPELQRPVMSGTVSFPSKEDTLGAHLDPASLSDSSADQSQPNTPSGGNVENPGMLRERVSIKGIARPMEPADDMAVLNLKPAEIGIIKEAPTIRWFKGQEEWDKRYTRHAERAMRKKEKNRRKAQTLIAHAKEQGLLFTSDPGPEFTPDSASVHPTDGIIQNDRRWGPLDLDEERPPPTAIAKRRDTASLALLKKHIYHTAPATHRTIPKLKLSDAIKAALDPNDDPNKPPKQSVSEAQVRNTWVPDSLHGLRIWDVLVGYFMRKSAEKAVNGKEAIKKAVSS</sequence>
<dbReference type="EMBL" id="JARJCW010000002">
    <property type="protein sequence ID" value="KAJ7228482.1"/>
    <property type="molecule type" value="Genomic_DNA"/>
</dbReference>
<dbReference type="InterPro" id="IPR029058">
    <property type="entry name" value="AB_hydrolase_fold"/>
</dbReference>
<dbReference type="InterPro" id="IPR002168">
    <property type="entry name" value="Lipase_GDXG_HIS_AS"/>
</dbReference>
<dbReference type="Proteomes" id="UP001219525">
    <property type="component" value="Unassembled WGS sequence"/>
</dbReference>
<dbReference type="PROSITE" id="PS01173">
    <property type="entry name" value="LIPASE_GDXG_HIS"/>
    <property type="match status" value="1"/>
</dbReference>
<evidence type="ECO:0000256" key="3">
    <source>
        <dbReference type="PROSITE-ProRule" id="PRU10038"/>
    </source>
</evidence>
<evidence type="ECO:0000256" key="4">
    <source>
        <dbReference type="SAM" id="MobiDB-lite"/>
    </source>
</evidence>
<feature type="compositionally biased region" description="Low complexity" evidence="4">
    <location>
        <begin position="361"/>
        <end position="372"/>
    </location>
</feature>
<feature type="region of interest" description="Disordered" evidence="4">
    <location>
        <begin position="759"/>
        <end position="778"/>
    </location>
</feature>
<dbReference type="GO" id="GO:0016787">
    <property type="term" value="F:hydrolase activity"/>
    <property type="evidence" value="ECO:0007669"/>
    <property type="project" value="UniProtKB-KW"/>
</dbReference>
<dbReference type="PANTHER" id="PTHR48081">
    <property type="entry name" value="AB HYDROLASE SUPERFAMILY PROTEIN C4A8.06C"/>
    <property type="match status" value="1"/>
</dbReference>
<dbReference type="PANTHER" id="PTHR48081:SF5">
    <property type="entry name" value="ALPHA_BETA HYDROLASE FOLD-3 DOMAIN-CONTAINING PROTEIN"/>
    <property type="match status" value="1"/>
</dbReference>
<evidence type="ECO:0000256" key="1">
    <source>
        <dbReference type="ARBA" id="ARBA00010515"/>
    </source>
</evidence>
<dbReference type="Gene3D" id="3.40.50.1820">
    <property type="entry name" value="alpha/beta hydrolase"/>
    <property type="match status" value="2"/>
</dbReference>
<protein>
    <recommendedName>
        <fullName evidence="5">Alpha/beta hydrolase fold-3 domain-containing protein</fullName>
    </recommendedName>
</protein>
<dbReference type="PROSITE" id="PS01174">
    <property type="entry name" value="LIPASE_GDXG_SER"/>
    <property type="match status" value="1"/>
</dbReference>
<gene>
    <name evidence="6" type="ORF">GGX14DRAFT_613080</name>
</gene>
<dbReference type="AlphaFoldDB" id="A0AAD7E586"/>
<feature type="region of interest" description="Disordered" evidence="4">
    <location>
        <begin position="688"/>
        <end position="717"/>
    </location>
</feature>
<proteinExistence type="inferred from homology"/>
<evidence type="ECO:0000313" key="7">
    <source>
        <dbReference type="Proteomes" id="UP001219525"/>
    </source>
</evidence>
<comment type="caution">
    <text evidence="6">The sequence shown here is derived from an EMBL/GenBank/DDBJ whole genome shotgun (WGS) entry which is preliminary data.</text>
</comment>
<reference evidence="6" key="1">
    <citation type="submission" date="2023-03" db="EMBL/GenBank/DDBJ databases">
        <title>Massive genome expansion in bonnet fungi (Mycena s.s.) driven by repeated elements and novel gene families across ecological guilds.</title>
        <authorList>
            <consortium name="Lawrence Berkeley National Laboratory"/>
            <person name="Harder C.B."/>
            <person name="Miyauchi S."/>
            <person name="Viragh M."/>
            <person name="Kuo A."/>
            <person name="Thoen E."/>
            <person name="Andreopoulos B."/>
            <person name="Lu D."/>
            <person name="Skrede I."/>
            <person name="Drula E."/>
            <person name="Henrissat B."/>
            <person name="Morin E."/>
            <person name="Kohler A."/>
            <person name="Barry K."/>
            <person name="LaButti K."/>
            <person name="Morin E."/>
            <person name="Salamov A."/>
            <person name="Lipzen A."/>
            <person name="Mereny Z."/>
            <person name="Hegedus B."/>
            <person name="Baldrian P."/>
            <person name="Stursova M."/>
            <person name="Weitz H."/>
            <person name="Taylor A."/>
            <person name="Grigoriev I.V."/>
            <person name="Nagy L.G."/>
            <person name="Martin F."/>
            <person name="Kauserud H."/>
        </authorList>
    </citation>
    <scope>NUCLEOTIDE SEQUENCE</scope>
    <source>
        <strain evidence="6">9144</strain>
    </source>
</reference>
<evidence type="ECO:0000256" key="2">
    <source>
        <dbReference type="ARBA" id="ARBA00022801"/>
    </source>
</evidence>
<accession>A0AAD7E586</accession>
<feature type="domain" description="Alpha/beta hydrolase fold-3" evidence="5">
    <location>
        <begin position="172"/>
        <end position="293"/>
    </location>
</feature>
<feature type="region of interest" description="Disordered" evidence="4">
    <location>
        <begin position="548"/>
        <end position="593"/>
    </location>
</feature>